<dbReference type="InterPro" id="IPR007138">
    <property type="entry name" value="ABM_dom"/>
</dbReference>
<evidence type="ECO:0000313" key="2">
    <source>
        <dbReference type="EMBL" id="MBB4905532.1"/>
    </source>
</evidence>
<dbReference type="AlphaFoldDB" id="A0A7W7VCW8"/>
<reference evidence="2 3" key="1">
    <citation type="submission" date="2020-08" db="EMBL/GenBank/DDBJ databases">
        <title>Genomic Encyclopedia of Type Strains, Phase III (KMG-III): the genomes of soil and plant-associated and newly described type strains.</title>
        <authorList>
            <person name="Whitman W."/>
        </authorList>
    </citation>
    <scope>NUCLEOTIDE SEQUENCE [LARGE SCALE GENOMIC DNA]</scope>
    <source>
        <strain evidence="2 3">CECT 8960</strain>
    </source>
</reference>
<feature type="domain" description="ABM" evidence="1">
    <location>
        <begin position="3"/>
        <end position="66"/>
    </location>
</feature>
<evidence type="ECO:0000259" key="1">
    <source>
        <dbReference type="Pfam" id="PF03992"/>
    </source>
</evidence>
<gene>
    <name evidence="2" type="ORF">FHR82_001749</name>
</gene>
<evidence type="ECO:0000313" key="3">
    <source>
        <dbReference type="Proteomes" id="UP000520767"/>
    </source>
</evidence>
<dbReference type="RefSeq" id="WP_184809749.1">
    <property type="nucleotide sequence ID" value="NZ_JACHJQ010000002.1"/>
</dbReference>
<dbReference type="Gene3D" id="3.30.70.100">
    <property type="match status" value="1"/>
</dbReference>
<keyword evidence="2" id="KW-0560">Oxidoreductase</keyword>
<dbReference type="EMBL" id="JACHJQ010000002">
    <property type="protein sequence ID" value="MBB4905532.1"/>
    <property type="molecule type" value="Genomic_DNA"/>
</dbReference>
<dbReference type="SUPFAM" id="SSF54909">
    <property type="entry name" value="Dimeric alpha+beta barrel"/>
    <property type="match status" value="1"/>
</dbReference>
<organism evidence="2 3">
    <name type="scientific">Actinophytocola algeriensis</name>
    <dbReference type="NCBI Taxonomy" id="1768010"/>
    <lineage>
        <taxon>Bacteria</taxon>
        <taxon>Bacillati</taxon>
        <taxon>Actinomycetota</taxon>
        <taxon>Actinomycetes</taxon>
        <taxon>Pseudonocardiales</taxon>
        <taxon>Pseudonocardiaceae</taxon>
    </lineage>
</organism>
<protein>
    <submittedName>
        <fullName evidence="2">Quinol monooxygenase YgiN</fullName>
    </submittedName>
</protein>
<name>A0A7W7VCW8_9PSEU</name>
<dbReference type="Pfam" id="PF03992">
    <property type="entry name" value="ABM"/>
    <property type="match status" value="1"/>
</dbReference>
<accession>A0A7W7VCW8</accession>
<dbReference type="GO" id="GO:0004497">
    <property type="term" value="F:monooxygenase activity"/>
    <property type="evidence" value="ECO:0007669"/>
    <property type="project" value="UniProtKB-KW"/>
</dbReference>
<keyword evidence="2" id="KW-0503">Monooxygenase</keyword>
<sequence length="109" mass="11640">MSIFVRGRFSAIEGRQAEFEEVALALAARAVGEPGTLTYRWFSAGEGAYIVIEEYVDEAAAVAHNDGVADLLARVPDCAELVFAEVYGVGSLAWAEGKPQVTLYPDLSG</sequence>
<keyword evidence="3" id="KW-1185">Reference proteome</keyword>
<comment type="caution">
    <text evidence="2">The sequence shown here is derived from an EMBL/GenBank/DDBJ whole genome shotgun (WGS) entry which is preliminary data.</text>
</comment>
<dbReference type="Proteomes" id="UP000520767">
    <property type="component" value="Unassembled WGS sequence"/>
</dbReference>
<proteinExistence type="predicted"/>
<dbReference type="InterPro" id="IPR011008">
    <property type="entry name" value="Dimeric_a/b-barrel"/>
</dbReference>